<dbReference type="EMBL" id="BTGU01001238">
    <property type="protein sequence ID" value="GMN19316.1"/>
    <property type="molecule type" value="Genomic_DNA"/>
</dbReference>
<organism evidence="2 5">
    <name type="scientific">Ficus carica</name>
    <name type="common">Common fig</name>
    <dbReference type="NCBI Taxonomy" id="3494"/>
    <lineage>
        <taxon>Eukaryota</taxon>
        <taxon>Viridiplantae</taxon>
        <taxon>Streptophyta</taxon>
        <taxon>Embryophyta</taxon>
        <taxon>Tracheophyta</taxon>
        <taxon>Spermatophyta</taxon>
        <taxon>Magnoliopsida</taxon>
        <taxon>eudicotyledons</taxon>
        <taxon>Gunneridae</taxon>
        <taxon>Pentapetalae</taxon>
        <taxon>rosids</taxon>
        <taxon>fabids</taxon>
        <taxon>Rosales</taxon>
        <taxon>Moraceae</taxon>
        <taxon>Ficeae</taxon>
        <taxon>Ficus</taxon>
    </lineage>
</organism>
<keyword evidence="5" id="KW-1185">Reference proteome</keyword>
<gene>
    <name evidence="1" type="ORF">TIFTF001_039781</name>
    <name evidence="2" type="ORF">TIFTF001_039782</name>
    <name evidence="3" type="ORF">TIFTF001_039783</name>
    <name evidence="4" type="ORF">TIFTF001_039784</name>
</gene>
<dbReference type="EMBL" id="BTGU01001241">
    <property type="protein sequence ID" value="GMN19339.1"/>
    <property type="molecule type" value="Genomic_DNA"/>
</dbReference>
<evidence type="ECO:0000313" key="3">
    <source>
        <dbReference type="EMBL" id="GMN19332.1"/>
    </source>
</evidence>
<reference evidence="2" key="1">
    <citation type="submission" date="2023-07" db="EMBL/GenBank/DDBJ databases">
        <title>draft genome sequence of fig (Ficus carica).</title>
        <authorList>
            <person name="Takahashi T."/>
            <person name="Nishimura K."/>
        </authorList>
    </citation>
    <scope>NUCLEOTIDE SEQUENCE</scope>
</reference>
<sequence>MGVGMAVDGFHFVIDEIISRIIPRLVDRVAVVVEIEYRVLDRPDLGSRRSRVTNGGGELQIPKAEEWEFEGVTPIGLVSAKHRRPRRHSWCRSLCPGHESPTKELGCRG</sequence>
<name>A0AA87YP11_FICCA</name>
<evidence type="ECO:0000313" key="5">
    <source>
        <dbReference type="Proteomes" id="UP001187192"/>
    </source>
</evidence>
<proteinExistence type="predicted"/>
<comment type="caution">
    <text evidence="2">The sequence shown here is derived from an EMBL/GenBank/DDBJ whole genome shotgun (WGS) entry which is preliminary data.</text>
</comment>
<evidence type="ECO:0000313" key="1">
    <source>
        <dbReference type="EMBL" id="GMN19316.1"/>
    </source>
</evidence>
<dbReference type="EMBL" id="BTGU01001239">
    <property type="protein sequence ID" value="GMN19323.1"/>
    <property type="molecule type" value="Genomic_DNA"/>
</dbReference>
<protein>
    <submittedName>
        <fullName evidence="2">Uncharacterized protein</fullName>
    </submittedName>
</protein>
<evidence type="ECO:0000313" key="4">
    <source>
        <dbReference type="EMBL" id="GMN19339.1"/>
    </source>
</evidence>
<dbReference type="AlphaFoldDB" id="A0AA87YP11"/>
<accession>A0AA87YP11</accession>
<dbReference type="EMBL" id="BTGU01001240">
    <property type="protein sequence ID" value="GMN19332.1"/>
    <property type="molecule type" value="Genomic_DNA"/>
</dbReference>
<evidence type="ECO:0000313" key="2">
    <source>
        <dbReference type="EMBL" id="GMN19323.1"/>
    </source>
</evidence>
<dbReference type="Proteomes" id="UP001187192">
    <property type="component" value="Unassembled WGS sequence"/>
</dbReference>